<dbReference type="Gene3D" id="3.40.50.300">
    <property type="entry name" value="P-loop containing nucleotide triphosphate hydrolases"/>
    <property type="match status" value="3"/>
</dbReference>
<feature type="coiled-coil region" evidence="1">
    <location>
        <begin position="461"/>
        <end position="488"/>
    </location>
</feature>
<dbReference type="OrthoDB" id="9757917at2"/>
<dbReference type="Proteomes" id="UP000217986">
    <property type="component" value="Unassembled WGS sequence"/>
</dbReference>
<dbReference type="InterPro" id="IPR027417">
    <property type="entry name" value="P-loop_NTPase"/>
</dbReference>
<feature type="domain" description="DNA2/NAM7 helicase-like C-terminal" evidence="3">
    <location>
        <begin position="1130"/>
        <end position="1301"/>
    </location>
</feature>
<sequence>MTDVFECDENAQDGLRDRGSRFLGYLSAVSKVGLKPVRILEPGEDVILSSDLPNHPSIIVGPSERRNAWLTVKKTRKPDDVRIPAELRRYIDPRSVADTTCQPKLNDEFAMLKKDADLEKAWDGGSLQTVKRVKSAFEVWKEQTWRPWVTATRPQERAFGLYQKMFDLYLRLDQTLDYSELVFGHCVLTWKGRQRVAYPLVLTGMRLVFGEDTGDIEVVPSAEPRMVLDPVEGTDLPGYSVLGRLQDRFNDQPSDLWNEIELQNLENSIVQSMGSYGQLGDDLSLVPAADPVLHRGWVLALRKRADNRGRFYDALSQKLREFDELPLAFEAIFSTPCILEGTFGNEGQEEAVQRILMPLPANDEQRRIISQLSRNAGVTVQGPPGTGKSHTIVNLISHLLAQGKRVLVTAEKEQALAVLKDKLPDELKDFVVANIGSSTSENADLRLSIQRVQDSLANLDVNDAEVRINKLDHAINDAQDRLTSIDQQLCDSLARENSTYMFNGSEMKAEDVARLVARDELASIIPEHVPPDAAIPLDRDEFERYVSLCRRLDRDDERYGDADLPDPSRLPSAQTLDTLYGQLTRVNRQVANLQNAGLEISVFDAATPPQMHDIVRLLQKGHSSLAQLNQEWERQLGDWVREGSQQIIWIEDGMRKASEQLSCCMPLSRARLGHSVIVPDGVFNKQTELLRTWKDRLGRGKGIPRLFNKDLREFAATISVDDAQPQTIGDLNLVQGYIEERRLLNQLGTTLAQSFRGLPIDLPKADDGTLIQISDLIDDVRKTLRWWREVYPNLETTVRRFFPYRNMSHDFFPEDNASMGADNLQAAIQALQDAQVRREQQHLQRELDSIIQKVGGHSGRLWDRLSQSLNEKDVSQWSEALAASASLRAIEEQHRELDRLHERLSSVSPLWAKNIRDSHGDATVTGAIDKYRTVWELAKAREWVRQLIQSSDVDELMRESQGITKKLVDMVTTDVVLSARLHLKQAQRPSDRRALQAWLDAIKKVGKGTGKNASRFMATARRELPHALNAMPVWIMPIHKVLDNFDPGISQPFDVIIVDESSQCDLLSVGILALAKKAIIVGDDKQTSPTNAFKDVDQYTKLQEKYIPDFTEKTLFSGDESLYAIANRVFESRILLQEHFRCVPEIIEYSNRFYNGQVFPLRERTHPEIGSPLRARYVPDATTRKVSDSVVNEVEARALTDQVVACIKDTRYDGMTFGVVTLMSGSQQKIIENMLLNAIGTEEYAKRKIRVGNPPVFQGDERNVMFLSFVSDSKKSTGTTERSAQWMNVAASRARDQLWVFYSMDVDSLADADYRKGLIEYVQNHSDETVLNDLFGTTRTEFEKDVLRDLLTYGCEESGISLHHQVGRYDIDCVVTIGAGLRLAIECDGDDPDNNPESAREFHKEIKKQRVLERLGWHFIRLSASAYYFDRKSAMNPV</sequence>
<evidence type="ECO:0000259" key="4">
    <source>
        <dbReference type="Pfam" id="PF18741"/>
    </source>
</evidence>
<keyword evidence="5" id="KW-0547">Nucleotide-binding</keyword>
<comment type="caution">
    <text evidence="5">The sequence shown here is derived from an EMBL/GenBank/DDBJ whole genome shotgun (WGS) entry which is preliminary data.</text>
</comment>
<dbReference type="Pfam" id="PF13087">
    <property type="entry name" value="AAA_12"/>
    <property type="match status" value="1"/>
</dbReference>
<name>A0A2A2EL80_9BIFI</name>
<keyword evidence="6" id="KW-1185">Reference proteome</keyword>
<keyword evidence="5" id="KW-0067">ATP-binding</keyword>
<dbReference type="InterPro" id="IPR049468">
    <property type="entry name" value="Restrct_endonuc-II-like_dom"/>
</dbReference>
<reference evidence="5 6" key="1">
    <citation type="journal article" date="2017" name="ISME J.">
        <title>Unveiling bifidobacterial biogeography across the mammalian branch of the tree of life.</title>
        <authorList>
            <person name="Milani C."/>
            <person name="Mangifesta M."/>
            <person name="Mancabelli L."/>
            <person name="Lugli G.A."/>
            <person name="James K."/>
            <person name="Duranti S."/>
            <person name="Turroni F."/>
            <person name="Ferrario C."/>
            <person name="Ossiprandi M.C."/>
            <person name="van Sinderen D."/>
            <person name="Ventura M."/>
        </authorList>
    </citation>
    <scope>NUCLEOTIDE SEQUENCE [LARGE SCALE GENOMIC DNA]</scope>
    <source>
        <strain evidence="5 6">70</strain>
    </source>
</reference>
<evidence type="ECO:0000256" key="1">
    <source>
        <dbReference type="SAM" id="Coils"/>
    </source>
</evidence>
<dbReference type="EMBL" id="MVOG01000005">
    <property type="protein sequence ID" value="PAU69831.1"/>
    <property type="molecule type" value="Genomic_DNA"/>
</dbReference>
<dbReference type="PANTHER" id="PTHR10887:SF495">
    <property type="entry name" value="HELICASE SENATAXIN ISOFORM X1-RELATED"/>
    <property type="match status" value="1"/>
</dbReference>
<dbReference type="InterPro" id="IPR045055">
    <property type="entry name" value="DNA2/NAM7-like"/>
</dbReference>
<dbReference type="InterPro" id="IPR047187">
    <property type="entry name" value="SF1_C_Upf1"/>
</dbReference>
<dbReference type="InterPro" id="IPR041679">
    <property type="entry name" value="DNA2/NAM7-like_C"/>
</dbReference>
<keyword evidence="1" id="KW-0175">Coiled coil</keyword>
<dbReference type="CDD" id="cd18808">
    <property type="entry name" value="SF1_C_Upf1"/>
    <property type="match status" value="1"/>
</dbReference>
<feature type="domain" description="DNA2/NAM7 helicase helicase" evidence="2">
    <location>
        <begin position="361"/>
        <end position="499"/>
    </location>
</feature>
<protein>
    <submittedName>
        <fullName evidence="5">DNA helicase</fullName>
    </submittedName>
</protein>
<dbReference type="Pfam" id="PF18741">
    <property type="entry name" value="MTES_1575"/>
    <property type="match status" value="1"/>
</dbReference>
<feature type="domain" description="Restriction endonuclease type II-like" evidence="4">
    <location>
        <begin position="1342"/>
        <end position="1437"/>
    </location>
</feature>
<evidence type="ECO:0000313" key="6">
    <source>
        <dbReference type="Proteomes" id="UP000217986"/>
    </source>
</evidence>
<dbReference type="Pfam" id="PF13086">
    <property type="entry name" value="AAA_11"/>
    <property type="match status" value="1"/>
</dbReference>
<dbReference type="PANTHER" id="PTHR10887">
    <property type="entry name" value="DNA2/NAM7 HELICASE FAMILY"/>
    <property type="match status" value="1"/>
</dbReference>
<keyword evidence="5" id="KW-0347">Helicase</keyword>
<dbReference type="SUPFAM" id="SSF52540">
    <property type="entry name" value="P-loop containing nucleoside triphosphate hydrolases"/>
    <property type="match status" value="1"/>
</dbReference>
<keyword evidence="5" id="KW-0378">Hydrolase</keyword>
<evidence type="ECO:0000259" key="2">
    <source>
        <dbReference type="Pfam" id="PF13086"/>
    </source>
</evidence>
<evidence type="ECO:0000259" key="3">
    <source>
        <dbReference type="Pfam" id="PF13087"/>
    </source>
</evidence>
<dbReference type="Gene3D" id="3.40.960.10">
    <property type="entry name" value="VSR Endonuclease"/>
    <property type="match status" value="1"/>
</dbReference>
<dbReference type="GO" id="GO:0004386">
    <property type="term" value="F:helicase activity"/>
    <property type="evidence" value="ECO:0007669"/>
    <property type="project" value="UniProtKB-KW"/>
</dbReference>
<dbReference type="RefSeq" id="WP_095612774.1">
    <property type="nucleotide sequence ID" value="NZ_MVOG01000005.1"/>
</dbReference>
<organism evidence="5 6">
    <name type="scientific">Bifidobacterium italicum</name>
    <dbReference type="NCBI Taxonomy" id="1960968"/>
    <lineage>
        <taxon>Bacteria</taxon>
        <taxon>Bacillati</taxon>
        <taxon>Actinomycetota</taxon>
        <taxon>Actinomycetes</taxon>
        <taxon>Bifidobacteriales</taxon>
        <taxon>Bifidobacteriaceae</taxon>
        <taxon>Bifidobacterium</taxon>
    </lineage>
</organism>
<gene>
    <name evidence="5" type="ORF">B1400_0366</name>
</gene>
<dbReference type="InterPro" id="IPR041677">
    <property type="entry name" value="DNA2/NAM7_AAA_11"/>
</dbReference>
<proteinExistence type="predicted"/>
<evidence type="ECO:0000313" key="5">
    <source>
        <dbReference type="EMBL" id="PAU69831.1"/>
    </source>
</evidence>
<accession>A0A2A2EL80</accession>